<evidence type="ECO:0000259" key="7">
    <source>
        <dbReference type="Pfam" id="PF02668"/>
    </source>
</evidence>
<dbReference type="InterPro" id="IPR003819">
    <property type="entry name" value="TauD/TfdA-like"/>
</dbReference>
<evidence type="ECO:0000256" key="6">
    <source>
        <dbReference type="ARBA" id="ARBA00023004"/>
    </source>
</evidence>
<dbReference type="Pfam" id="PF02668">
    <property type="entry name" value="TauD"/>
    <property type="match status" value="1"/>
</dbReference>
<comment type="cofactor">
    <cofactor evidence="1">
        <name>Fe(2+)</name>
        <dbReference type="ChEBI" id="CHEBI:29033"/>
    </cofactor>
</comment>
<name>A0A7X6CXR2_9ACTN</name>
<dbReference type="Gene3D" id="3.60.130.10">
    <property type="entry name" value="Clavaminate synthase-like"/>
    <property type="match status" value="1"/>
</dbReference>
<evidence type="ECO:0000256" key="4">
    <source>
        <dbReference type="ARBA" id="ARBA00022964"/>
    </source>
</evidence>
<protein>
    <submittedName>
        <fullName evidence="8">TauD/TfdA family dioxygenase</fullName>
    </submittedName>
</protein>
<keyword evidence="6" id="KW-0408">Iron</keyword>
<keyword evidence="5" id="KW-0560">Oxidoreductase</keyword>
<accession>A0A7X6CXR2</accession>
<dbReference type="GO" id="GO:0051213">
    <property type="term" value="F:dioxygenase activity"/>
    <property type="evidence" value="ECO:0007669"/>
    <property type="project" value="UniProtKB-KW"/>
</dbReference>
<evidence type="ECO:0000313" key="9">
    <source>
        <dbReference type="Proteomes" id="UP000578686"/>
    </source>
</evidence>
<comment type="similarity">
    <text evidence="2">Belongs to the TfdA dioxygenase family.</text>
</comment>
<dbReference type="PANTHER" id="PTHR43779:SF3">
    <property type="entry name" value="(3R)-3-[(CARBOXYMETHYL)AMINO]FATTY ACID OXYGENASE_DECARBOXYLASE"/>
    <property type="match status" value="1"/>
</dbReference>
<organism evidence="8 9">
    <name type="scientific">Streptomyces lonarensis</name>
    <dbReference type="NCBI Taxonomy" id="700599"/>
    <lineage>
        <taxon>Bacteria</taxon>
        <taxon>Bacillati</taxon>
        <taxon>Actinomycetota</taxon>
        <taxon>Actinomycetes</taxon>
        <taxon>Kitasatosporales</taxon>
        <taxon>Streptomycetaceae</taxon>
        <taxon>Streptomyces</taxon>
    </lineage>
</organism>
<dbReference type="PANTHER" id="PTHR43779">
    <property type="entry name" value="DIOXYGENASE RV0097-RELATED"/>
    <property type="match status" value="1"/>
</dbReference>
<dbReference type="InterPro" id="IPR051178">
    <property type="entry name" value="TfdA_dioxygenase"/>
</dbReference>
<keyword evidence="3" id="KW-0479">Metal-binding</keyword>
<dbReference type="RefSeq" id="WP_167967804.1">
    <property type="nucleotide sequence ID" value="NZ_BHZG01000186.1"/>
</dbReference>
<keyword evidence="4 8" id="KW-0223">Dioxygenase</keyword>
<dbReference type="SUPFAM" id="SSF51197">
    <property type="entry name" value="Clavaminate synthase-like"/>
    <property type="match status" value="1"/>
</dbReference>
<dbReference type="EMBL" id="JAAVJD010000008">
    <property type="protein sequence ID" value="NJQ04509.1"/>
    <property type="molecule type" value="Genomic_DNA"/>
</dbReference>
<feature type="domain" description="TauD/TfdA-like" evidence="7">
    <location>
        <begin position="17"/>
        <end position="270"/>
    </location>
</feature>
<dbReference type="Proteomes" id="UP000578686">
    <property type="component" value="Unassembled WGS sequence"/>
</dbReference>
<evidence type="ECO:0000256" key="5">
    <source>
        <dbReference type="ARBA" id="ARBA00023002"/>
    </source>
</evidence>
<evidence type="ECO:0000256" key="1">
    <source>
        <dbReference type="ARBA" id="ARBA00001954"/>
    </source>
</evidence>
<evidence type="ECO:0000256" key="2">
    <source>
        <dbReference type="ARBA" id="ARBA00005896"/>
    </source>
</evidence>
<dbReference type="GO" id="GO:0046872">
    <property type="term" value="F:metal ion binding"/>
    <property type="evidence" value="ECO:0007669"/>
    <property type="project" value="UniProtKB-KW"/>
</dbReference>
<comment type="caution">
    <text evidence="8">The sequence shown here is derived from an EMBL/GenBank/DDBJ whole genome shotgun (WGS) entry which is preliminary data.</text>
</comment>
<reference evidence="8 9" key="1">
    <citation type="submission" date="2020-03" db="EMBL/GenBank/DDBJ databases">
        <title>Draft genome of Streptomyces sp. ventii, isolated from the Axial Seamount in the Pacific Ocean, and resequencing of the two type strains Streptomyces lonarensis strain NCL 716 and Streptomyces bohaiensis strain 11A07.</title>
        <authorList>
            <person name="Loughran R.M."/>
            <person name="Pfannmuller K.M."/>
            <person name="Wasson B.J."/>
            <person name="Deadmond M.C."/>
            <person name="Paddock B.E."/>
            <person name="Koyack M.J."/>
            <person name="Gallegos D.A."/>
            <person name="Mitchell E.A."/>
            <person name="Ushijima B."/>
            <person name="Saw J.H."/>
            <person name="Mcphail K.L."/>
            <person name="Videau P."/>
        </authorList>
    </citation>
    <scope>NUCLEOTIDE SEQUENCE [LARGE SCALE GENOMIC DNA]</scope>
    <source>
        <strain evidence="8 9">NCL716</strain>
    </source>
</reference>
<proteinExistence type="inferred from homology"/>
<dbReference type="AlphaFoldDB" id="A0A7X6CXR2"/>
<dbReference type="InterPro" id="IPR042098">
    <property type="entry name" value="TauD-like_sf"/>
</dbReference>
<sequence>MIVAKQPGKTLGVTISDFDPATASDADFSALKKIVHTEKIAVLRGQDLTPSQYVQLGRRLGRVERYYQKMYWHPEEPDVFVSSNVPHNGEQIGVPRTGKFWHADYEFMPEPFGLTLIYPQVIPKVNRGTYFIDMGRAYEALPQRLKDAVEGTVCRHSVQRYFKIRPTDVYRPLVEVLADVEAETPTVTHPTVTVHPVTGERILYLSEGFALSLADAEGNDLDSGLLQELLDATGQTDDTFSHPGIHLQTFEQGDILVWDNRSLIHRALHTSQPEPTSSFRVTVHDEHPFYEGIRV</sequence>
<evidence type="ECO:0000256" key="3">
    <source>
        <dbReference type="ARBA" id="ARBA00022723"/>
    </source>
</evidence>
<evidence type="ECO:0000313" key="8">
    <source>
        <dbReference type="EMBL" id="NJQ04509.1"/>
    </source>
</evidence>
<keyword evidence="9" id="KW-1185">Reference proteome</keyword>
<gene>
    <name evidence="8" type="ORF">HCN56_02655</name>
</gene>